<dbReference type="OrthoDB" id="9775440at2"/>
<dbReference type="SUPFAM" id="SSF109604">
    <property type="entry name" value="HD-domain/PDEase-like"/>
    <property type="match status" value="1"/>
</dbReference>
<dbReference type="InterPro" id="IPR006194">
    <property type="entry name" value="Gly-tRNA-synth_heterodimer"/>
</dbReference>
<evidence type="ECO:0000256" key="10">
    <source>
        <dbReference type="HAMAP-Rule" id="MF_00255"/>
    </source>
</evidence>
<dbReference type="InterPro" id="IPR008909">
    <property type="entry name" value="DALR_anticod-bd"/>
</dbReference>
<dbReference type="PROSITE" id="PS50861">
    <property type="entry name" value="AA_TRNA_LIGASE_II_GLYAB"/>
    <property type="match status" value="1"/>
</dbReference>
<keyword evidence="13" id="KW-1185">Reference proteome</keyword>
<evidence type="ECO:0000256" key="8">
    <source>
        <dbReference type="ARBA" id="ARBA00023146"/>
    </source>
</evidence>
<comment type="subcellular location">
    <subcellularLocation>
        <location evidence="1 10">Cytoplasm</location>
    </subcellularLocation>
</comment>
<proteinExistence type="inferred from homology"/>
<dbReference type="PRINTS" id="PR01045">
    <property type="entry name" value="TRNASYNTHGB"/>
</dbReference>
<dbReference type="GO" id="GO:0006426">
    <property type="term" value="P:glycyl-tRNA aminoacylation"/>
    <property type="evidence" value="ECO:0007669"/>
    <property type="project" value="UniProtKB-UniRule"/>
</dbReference>
<comment type="similarity">
    <text evidence="2 10">Belongs to the class-II aminoacyl-tRNA synthetase family.</text>
</comment>
<keyword evidence="8 10" id="KW-0030">Aminoacyl-tRNA synthetase</keyword>
<evidence type="ECO:0000256" key="1">
    <source>
        <dbReference type="ARBA" id="ARBA00004496"/>
    </source>
</evidence>
<name>A0A1G8V2M1_9LACT</name>
<protein>
    <recommendedName>
        <fullName evidence="10">Glycine--tRNA ligase beta subunit</fullName>
        <ecNumber evidence="10">6.1.1.14</ecNumber>
    </recommendedName>
    <alternativeName>
        <fullName evidence="10">Glycyl-tRNA synthetase beta subunit</fullName>
        <shortName evidence="10">GlyRS</shortName>
    </alternativeName>
</protein>
<reference evidence="13" key="1">
    <citation type="submission" date="2016-10" db="EMBL/GenBank/DDBJ databases">
        <authorList>
            <person name="Varghese N."/>
            <person name="Submissions S."/>
        </authorList>
    </citation>
    <scope>NUCLEOTIDE SEQUENCE [LARGE SCALE GENOMIC DNA]</scope>
    <source>
        <strain evidence="13">DSM 19181</strain>
    </source>
</reference>
<evidence type="ECO:0000256" key="6">
    <source>
        <dbReference type="ARBA" id="ARBA00022840"/>
    </source>
</evidence>
<dbReference type="PANTHER" id="PTHR30075">
    <property type="entry name" value="GLYCYL-TRNA SYNTHETASE"/>
    <property type="match status" value="1"/>
</dbReference>
<evidence type="ECO:0000256" key="3">
    <source>
        <dbReference type="ARBA" id="ARBA00022490"/>
    </source>
</evidence>
<evidence type="ECO:0000256" key="2">
    <source>
        <dbReference type="ARBA" id="ARBA00008226"/>
    </source>
</evidence>
<keyword evidence="6 10" id="KW-0067">ATP-binding</keyword>
<dbReference type="EMBL" id="FNFK01000001">
    <property type="protein sequence ID" value="SDJ60281.1"/>
    <property type="molecule type" value="Genomic_DNA"/>
</dbReference>
<dbReference type="GO" id="GO:0005829">
    <property type="term" value="C:cytosol"/>
    <property type="evidence" value="ECO:0007669"/>
    <property type="project" value="TreeGrafter"/>
</dbReference>
<comment type="subunit">
    <text evidence="10">Tetramer of two alpha and two beta subunits.</text>
</comment>
<dbReference type="GO" id="GO:0005524">
    <property type="term" value="F:ATP binding"/>
    <property type="evidence" value="ECO:0007669"/>
    <property type="project" value="UniProtKB-UniRule"/>
</dbReference>
<dbReference type="AlphaFoldDB" id="A0A1G8V2M1"/>
<dbReference type="GO" id="GO:0004814">
    <property type="term" value="F:arginine-tRNA ligase activity"/>
    <property type="evidence" value="ECO:0007669"/>
    <property type="project" value="InterPro"/>
</dbReference>
<dbReference type="EC" id="6.1.1.14" evidence="10"/>
<dbReference type="InterPro" id="IPR015944">
    <property type="entry name" value="Gly-tRNA-synth_bsu"/>
</dbReference>
<dbReference type="Proteomes" id="UP000199433">
    <property type="component" value="Unassembled WGS sequence"/>
</dbReference>
<dbReference type="RefSeq" id="WP_091263980.1">
    <property type="nucleotide sequence ID" value="NZ_FNFK01000001.1"/>
</dbReference>
<evidence type="ECO:0000313" key="13">
    <source>
        <dbReference type="Proteomes" id="UP000199433"/>
    </source>
</evidence>
<keyword evidence="5 10" id="KW-0547">Nucleotide-binding</keyword>
<gene>
    <name evidence="10" type="primary">glyS</name>
    <name evidence="12" type="ORF">SAMN04488098_100131</name>
</gene>
<comment type="catalytic activity">
    <reaction evidence="9 10">
        <text>tRNA(Gly) + glycine + ATP = glycyl-tRNA(Gly) + AMP + diphosphate</text>
        <dbReference type="Rhea" id="RHEA:16013"/>
        <dbReference type="Rhea" id="RHEA-COMP:9664"/>
        <dbReference type="Rhea" id="RHEA-COMP:9683"/>
        <dbReference type="ChEBI" id="CHEBI:30616"/>
        <dbReference type="ChEBI" id="CHEBI:33019"/>
        <dbReference type="ChEBI" id="CHEBI:57305"/>
        <dbReference type="ChEBI" id="CHEBI:78442"/>
        <dbReference type="ChEBI" id="CHEBI:78522"/>
        <dbReference type="ChEBI" id="CHEBI:456215"/>
        <dbReference type="EC" id="6.1.1.14"/>
    </reaction>
</comment>
<dbReference type="GO" id="GO:0004820">
    <property type="term" value="F:glycine-tRNA ligase activity"/>
    <property type="evidence" value="ECO:0007669"/>
    <property type="project" value="UniProtKB-UniRule"/>
</dbReference>
<keyword evidence="4 10" id="KW-0436">Ligase</keyword>
<evidence type="ECO:0000256" key="7">
    <source>
        <dbReference type="ARBA" id="ARBA00022917"/>
    </source>
</evidence>
<organism evidence="12 13">
    <name type="scientific">Alkalibacterium thalassium</name>
    <dbReference type="NCBI Taxonomy" id="426701"/>
    <lineage>
        <taxon>Bacteria</taxon>
        <taxon>Bacillati</taxon>
        <taxon>Bacillota</taxon>
        <taxon>Bacilli</taxon>
        <taxon>Lactobacillales</taxon>
        <taxon>Carnobacteriaceae</taxon>
        <taxon>Alkalibacterium</taxon>
    </lineage>
</organism>
<dbReference type="NCBIfam" id="TIGR00211">
    <property type="entry name" value="glyS"/>
    <property type="match status" value="1"/>
</dbReference>
<dbReference type="GO" id="GO:0006420">
    <property type="term" value="P:arginyl-tRNA aminoacylation"/>
    <property type="evidence" value="ECO:0007669"/>
    <property type="project" value="InterPro"/>
</dbReference>
<feature type="domain" description="DALR anticodon binding" evidence="11">
    <location>
        <begin position="590"/>
        <end position="678"/>
    </location>
</feature>
<sequence length="694" mass="78394">MTHSLLLEIGLEDMPAKVIVPAAEQLKDKVSVHFKDHDMSFDSIQVFNTPRRLAVKIEGLAEGQKDKTESVKGPAKRIALDDEGNWTKAAIGFTRGQQASIDDITFKTIKGEEYVFVEKHIKGLSAEEVIQKLEGVLPSLSFPVSMKWGTHSYRYIRPVHWLTVLLDEKVVDMTLFDVPSGRETRGHRFLGQAVTLDHANDYQARLKEEHVLVDRNERQALIISQIQALCTDNNWKDPLDNKELLEEVTDLVEYPTAFYGSFSDEYLVVPEKVLETAMADHQRYFPVRLDDDQAKFLPYFIAVRNGNAEYIEKVRKGNEKVLSARLADAAFFYDEDRKLSIDDFVNKLSTVSFHEKLGSLYDKQERLTAIAHLLAPYFDMTDEQIGLIERTGMMAKFDLVTQTVNEFTSLQGDIAGIFAAERGEDRQIADALSEQYLPKSTDGRLPETKLGALISAADKLDSLLSFFSVDMIPSGSNDPFALRRQAMGIVRIFKAFNVSVQLDKLINAIAETVISVETKASYMQNTPVVIDFIKDRVDQLLSGEEGLSEDYDVRQAVLESNQTDILALIDHAGVLTYQKKQPGFKAVVESLTRVSNLAEKADDECSISTDLFETQSEKNLYEALLKAEELMSEDLNADQQWQVFAELHPVIDDFFDHTMVMAEDTSVRNNRLALLKRIDDLSSGFARFDRLVIK</sequence>
<evidence type="ECO:0000256" key="4">
    <source>
        <dbReference type="ARBA" id="ARBA00022598"/>
    </source>
</evidence>
<evidence type="ECO:0000259" key="11">
    <source>
        <dbReference type="Pfam" id="PF05746"/>
    </source>
</evidence>
<evidence type="ECO:0000313" key="12">
    <source>
        <dbReference type="EMBL" id="SDJ60281.1"/>
    </source>
</evidence>
<dbReference type="Pfam" id="PF02092">
    <property type="entry name" value="tRNA_synt_2f"/>
    <property type="match status" value="1"/>
</dbReference>
<accession>A0A1G8V2M1</accession>
<keyword evidence="3 10" id="KW-0963">Cytoplasm</keyword>
<evidence type="ECO:0000256" key="9">
    <source>
        <dbReference type="ARBA" id="ARBA00047937"/>
    </source>
</evidence>
<dbReference type="HAMAP" id="MF_00255">
    <property type="entry name" value="Gly_tRNA_synth_beta"/>
    <property type="match status" value="1"/>
</dbReference>
<dbReference type="Pfam" id="PF05746">
    <property type="entry name" value="DALR_1"/>
    <property type="match status" value="1"/>
</dbReference>
<keyword evidence="7 10" id="KW-0648">Protein biosynthesis</keyword>
<dbReference type="STRING" id="426701.SAMN04488098_100131"/>
<dbReference type="PANTHER" id="PTHR30075:SF2">
    <property type="entry name" value="GLYCINE--TRNA LIGASE, CHLOROPLASTIC_MITOCHONDRIAL 2"/>
    <property type="match status" value="1"/>
</dbReference>
<evidence type="ECO:0000256" key="5">
    <source>
        <dbReference type="ARBA" id="ARBA00022741"/>
    </source>
</evidence>